<name>A0A2Z7D5K8_9LAMI</name>
<keyword evidence="3" id="KW-1185">Reference proteome</keyword>
<feature type="region of interest" description="Disordered" evidence="1">
    <location>
        <begin position="80"/>
        <end position="100"/>
    </location>
</feature>
<sequence>MLYANWDTLSTSWDTSSWVKATTSRETWETWKQYTGNNTSPRGTSGSNPNTESSYKQHKEKQQINMQCYARVKATIESREPKDLNNCSPTSTGHSPTNSTSTYMLYANWDTLSTSWDTSSWVKATTSRETWETWKQYTGNNTSPRGTSGSNPNTESSYKQHKEKQQINMQCYARVKATIESREPKDLNNCSTTRSEQRKNQFVATAVNKLTPVPQFFVQQLLQAGCHNDADPPPAQRQHNNCSKTEAQKSNSQKLQLNQRYPTSSNTTESSNKLKGRNRTYPKKLGAKSDAYANRQHKGDVFAHFTSFKQMFENNIQTKRLSKRSPTLPLSPSSELSTANNRRR</sequence>
<feature type="region of interest" description="Disordered" evidence="1">
    <location>
        <begin position="227"/>
        <end position="285"/>
    </location>
</feature>
<dbReference type="AlphaFoldDB" id="A0A2Z7D5K8"/>
<feature type="compositionally biased region" description="Polar residues" evidence="1">
    <location>
        <begin position="85"/>
        <end position="100"/>
    </location>
</feature>
<feature type="region of interest" description="Disordered" evidence="1">
    <location>
        <begin position="30"/>
        <end position="62"/>
    </location>
</feature>
<feature type="compositionally biased region" description="Low complexity" evidence="1">
    <location>
        <begin position="324"/>
        <end position="337"/>
    </location>
</feature>
<feature type="compositionally biased region" description="Polar residues" evidence="1">
    <location>
        <begin position="133"/>
        <end position="157"/>
    </location>
</feature>
<feature type="region of interest" description="Disordered" evidence="1">
    <location>
        <begin position="133"/>
        <end position="166"/>
    </location>
</feature>
<accession>A0A2Z7D5K8</accession>
<feature type="region of interest" description="Disordered" evidence="1">
    <location>
        <begin position="317"/>
        <end position="344"/>
    </location>
</feature>
<dbReference type="GO" id="GO:0016301">
    <property type="term" value="F:kinase activity"/>
    <property type="evidence" value="ECO:0007669"/>
    <property type="project" value="UniProtKB-KW"/>
</dbReference>
<evidence type="ECO:0000256" key="1">
    <source>
        <dbReference type="SAM" id="MobiDB-lite"/>
    </source>
</evidence>
<organism evidence="2 3">
    <name type="scientific">Dorcoceras hygrometricum</name>
    <dbReference type="NCBI Taxonomy" id="472368"/>
    <lineage>
        <taxon>Eukaryota</taxon>
        <taxon>Viridiplantae</taxon>
        <taxon>Streptophyta</taxon>
        <taxon>Embryophyta</taxon>
        <taxon>Tracheophyta</taxon>
        <taxon>Spermatophyta</taxon>
        <taxon>Magnoliopsida</taxon>
        <taxon>eudicotyledons</taxon>
        <taxon>Gunneridae</taxon>
        <taxon>Pentapetalae</taxon>
        <taxon>asterids</taxon>
        <taxon>lamiids</taxon>
        <taxon>Lamiales</taxon>
        <taxon>Gesneriaceae</taxon>
        <taxon>Didymocarpoideae</taxon>
        <taxon>Trichosporeae</taxon>
        <taxon>Loxocarpinae</taxon>
        <taxon>Dorcoceras</taxon>
    </lineage>
</organism>
<evidence type="ECO:0000313" key="3">
    <source>
        <dbReference type="Proteomes" id="UP000250235"/>
    </source>
</evidence>
<dbReference type="Proteomes" id="UP000250235">
    <property type="component" value="Unassembled WGS sequence"/>
</dbReference>
<gene>
    <name evidence="2" type="ORF">F511_37947</name>
</gene>
<evidence type="ECO:0000313" key="2">
    <source>
        <dbReference type="EMBL" id="KZV54912.1"/>
    </source>
</evidence>
<protein>
    <submittedName>
        <fullName evidence="2">Putative membrane-associated kinase regulator 1</fullName>
    </submittedName>
</protein>
<proteinExistence type="predicted"/>
<keyword evidence="2" id="KW-0808">Transferase</keyword>
<feature type="compositionally biased region" description="Basic residues" evidence="1">
    <location>
        <begin position="274"/>
        <end position="285"/>
    </location>
</feature>
<keyword evidence="2" id="KW-0418">Kinase</keyword>
<feature type="compositionally biased region" description="Polar residues" evidence="1">
    <location>
        <begin position="30"/>
        <end position="54"/>
    </location>
</feature>
<dbReference type="EMBL" id="KQ989073">
    <property type="protein sequence ID" value="KZV54912.1"/>
    <property type="molecule type" value="Genomic_DNA"/>
</dbReference>
<reference evidence="2 3" key="1">
    <citation type="journal article" date="2015" name="Proc. Natl. Acad. Sci. U.S.A.">
        <title>The resurrection genome of Boea hygrometrica: A blueprint for survival of dehydration.</title>
        <authorList>
            <person name="Xiao L."/>
            <person name="Yang G."/>
            <person name="Zhang L."/>
            <person name="Yang X."/>
            <person name="Zhao S."/>
            <person name="Ji Z."/>
            <person name="Zhou Q."/>
            <person name="Hu M."/>
            <person name="Wang Y."/>
            <person name="Chen M."/>
            <person name="Xu Y."/>
            <person name="Jin H."/>
            <person name="Xiao X."/>
            <person name="Hu G."/>
            <person name="Bao F."/>
            <person name="Hu Y."/>
            <person name="Wan P."/>
            <person name="Li L."/>
            <person name="Deng X."/>
            <person name="Kuang T."/>
            <person name="Xiang C."/>
            <person name="Zhu J.K."/>
            <person name="Oliver M.J."/>
            <person name="He Y."/>
        </authorList>
    </citation>
    <scope>NUCLEOTIDE SEQUENCE [LARGE SCALE GENOMIC DNA]</scope>
    <source>
        <strain evidence="3">cv. XS01</strain>
    </source>
</reference>
<feature type="compositionally biased region" description="Polar residues" evidence="1">
    <location>
        <begin position="237"/>
        <end position="273"/>
    </location>
</feature>